<gene>
    <name evidence="2" type="ORF">Natoc_2070</name>
</gene>
<dbReference type="AlphaFoldDB" id="L0JYP2"/>
<protein>
    <recommendedName>
        <fullName evidence="1">DUF7979 domain-containing protein</fullName>
    </recommendedName>
</protein>
<dbReference type="eggNOG" id="arCOG09283">
    <property type="taxonomic scope" value="Archaea"/>
</dbReference>
<evidence type="ECO:0000259" key="1">
    <source>
        <dbReference type="Pfam" id="PF25934"/>
    </source>
</evidence>
<dbReference type="Proteomes" id="UP000010878">
    <property type="component" value="Chromosome"/>
</dbReference>
<organism evidence="2 3">
    <name type="scientific">Natronococcus occultus SP4</name>
    <dbReference type="NCBI Taxonomy" id="694430"/>
    <lineage>
        <taxon>Archaea</taxon>
        <taxon>Methanobacteriati</taxon>
        <taxon>Methanobacteriota</taxon>
        <taxon>Stenosarchaea group</taxon>
        <taxon>Halobacteria</taxon>
        <taxon>Halobacteriales</taxon>
        <taxon>Natrialbaceae</taxon>
        <taxon>Natronococcus</taxon>
    </lineage>
</organism>
<name>L0JYP2_9EURY</name>
<feature type="domain" description="DUF7979" evidence="1">
    <location>
        <begin position="15"/>
        <end position="76"/>
    </location>
</feature>
<dbReference type="EMBL" id="CP003929">
    <property type="protein sequence ID" value="AGB37856.1"/>
    <property type="molecule type" value="Genomic_DNA"/>
</dbReference>
<keyword evidence="3" id="KW-1185">Reference proteome</keyword>
<sequence length="78" mass="8447">MVVTHMATTTSTGQSLTLRRVDSVAPDATVRHIDQFDERTLEQFYAALEGGRQLSATGTDLDPGTVVVATSYYRVEAA</sequence>
<dbReference type="InterPro" id="IPR058285">
    <property type="entry name" value="DUF7979"/>
</dbReference>
<reference evidence="2 3" key="1">
    <citation type="submission" date="2012-11" db="EMBL/GenBank/DDBJ databases">
        <title>FINISHED of Natronococcus occultus SP4, DSM 3396.</title>
        <authorList>
            <consortium name="DOE Joint Genome Institute"/>
            <person name="Eisen J."/>
            <person name="Huntemann M."/>
            <person name="Wei C.-L."/>
            <person name="Han J."/>
            <person name="Detter J.C."/>
            <person name="Han C."/>
            <person name="Tapia R."/>
            <person name="Chen A."/>
            <person name="Kyrpides N."/>
            <person name="Mavromatis K."/>
            <person name="Markowitz V."/>
            <person name="Szeto E."/>
            <person name="Ivanova N."/>
            <person name="Mikhailova N."/>
            <person name="Ovchinnikova G."/>
            <person name="Pagani I."/>
            <person name="Pati A."/>
            <person name="Goodwin L."/>
            <person name="Nordberg H.P."/>
            <person name="Cantor M.N."/>
            <person name="Hua S.X."/>
            <person name="Woyke T."/>
            <person name="Eisen J."/>
            <person name="Klenk H.-P."/>
            <person name="Klenk H.-P."/>
        </authorList>
    </citation>
    <scope>NUCLEOTIDE SEQUENCE [LARGE SCALE GENOMIC DNA]</scope>
    <source>
        <strain evidence="2 3">SP4</strain>
    </source>
</reference>
<proteinExistence type="predicted"/>
<evidence type="ECO:0000313" key="3">
    <source>
        <dbReference type="Proteomes" id="UP000010878"/>
    </source>
</evidence>
<dbReference type="STRING" id="694430.Natoc_2070"/>
<dbReference type="HOGENOM" id="CLU_185762_0_0_2"/>
<evidence type="ECO:0000313" key="2">
    <source>
        <dbReference type="EMBL" id="AGB37856.1"/>
    </source>
</evidence>
<accession>L0JYP2</accession>
<dbReference type="Pfam" id="PF25934">
    <property type="entry name" value="DUF7979"/>
    <property type="match status" value="1"/>
</dbReference>
<dbReference type="KEGG" id="nou:Natoc_2070"/>